<dbReference type="AlphaFoldDB" id="A0A2T4BA52"/>
<gene>
    <name evidence="1" type="ORF">BBK36DRAFT_4467</name>
</gene>
<dbReference type="Gene3D" id="3.10.450.50">
    <property type="match status" value="1"/>
</dbReference>
<evidence type="ECO:0000313" key="2">
    <source>
        <dbReference type="Proteomes" id="UP000241546"/>
    </source>
</evidence>
<evidence type="ECO:0000313" key="1">
    <source>
        <dbReference type="EMBL" id="PTB66213.1"/>
    </source>
</evidence>
<accession>A0A2T4BA52</accession>
<proteinExistence type="predicted"/>
<dbReference type="Proteomes" id="UP000241546">
    <property type="component" value="Unassembled WGS sequence"/>
</dbReference>
<name>A0A2T4BA52_9HYPO</name>
<dbReference type="GeneID" id="36606200"/>
<reference evidence="2" key="1">
    <citation type="submission" date="2016-07" db="EMBL/GenBank/DDBJ databases">
        <title>Multiple horizontal gene transfer events from other fungi enriched the ability of initially mycotrophic Trichoderma (Ascomycota) to feed on dead plant biomass.</title>
        <authorList>
            <consortium name="DOE Joint Genome Institute"/>
            <person name="Atanasova L."/>
            <person name="Chenthamara K."/>
            <person name="Zhang J."/>
            <person name="Grujic M."/>
            <person name="Henrissat B."/>
            <person name="Kuo A."/>
            <person name="Aerts A."/>
            <person name="Salamov A."/>
            <person name="Lipzen A."/>
            <person name="Labutti K."/>
            <person name="Barry K."/>
            <person name="Miao Y."/>
            <person name="Rahimi M.J."/>
            <person name="Shen Q."/>
            <person name="Grigoriev I.V."/>
            <person name="Kubicek C.P."/>
            <person name="Druzhinina I.S."/>
        </authorList>
    </citation>
    <scope>NUCLEOTIDE SEQUENCE [LARGE SCALE GENOMIC DNA]</scope>
    <source>
        <strain evidence="2">TUCIM 6016</strain>
    </source>
</reference>
<organism evidence="1 2">
    <name type="scientific">Trichoderma citrinoviride</name>
    <dbReference type="NCBI Taxonomy" id="58853"/>
    <lineage>
        <taxon>Eukaryota</taxon>
        <taxon>Fungi</taxon>
        <taxon>Dikarya</taxon>
        <taxon>Ascomycota</taxon>
        <taxon>Pezizomycotina</taxon>
        <taxon>Sordariomycetes</taxon>
        <taxon>Hypocreomycetidae</taxon>
        <taxon>Hypocreales</taxon>
        <taxon>Hypocreaceae</taxon>
        <taxon>Trichoderma</taxon>
    </lineage>
</organism>
<evidence type="ECO:0008006" key="3">
    <source>
        <dbReference type="Google" id="ProtNLM"/>
    </source>
</evidence>
<dbReference type="SUPFAM" id="SSF54427">
    <property type="entry name" value="NTF2-like"/>
    <property type="match status" value="1"/>
</dbReference>
<keyword evidence="2" id="KW-1185">Reference proteome</keyword>
<dbReference type="EMBL" id="KZ680213">
    <property type="protein sequence ID" value="PTB66213.1"/>
    <property type="molecule type" value="Genomic_DNA"/>
</dbReference>
<dbReference type="InterPro" id="IPR032710">
    <property type="entry name" value="NTF2-like_dom_sf"/>
</dbReference>
<dbReference type="RefSeq" id="XP_024749533.1">
    <property type="nucleotide sequence ID" value="XM_024898082.1"/>
</dbReference>
<sequence>MAPTKPIETINEIYSAYTRLRPDSSAKDLEAFASFFSPSCKVYLRSMREAKEPAVDRANIIEHLRDILKDQFLEERDVISQSVSEDGKRVFVEMENRYNVHGQVLDRFPETLVATFDEEGLVSSFKLYSCRSHFVMMIQKATGEGPYSEEFLKSEH</sequence>
<dbReference type="OrthoDB" id="3775006at2759"/>
<protein>
    <recommendedName>
        <fullName evidence="3">SnoaL-like domain-containing protein</fullName>
    </recommendedName>
</protein>